<dbReference type="RefSeq" id="WP_159426638.1">
    <property type="nucleotide sequence ID" value="NZ_BJEE01000002.1"/>
</dbReference>
<dbReference type="InterPro" id="IPR052942">
    <property type="entry name" value="LPS_cholinephosphotransferase"/>
</dbReference>
<dbReference type="AlphaFoldDB" id="A0A1C3ZAX5"/>
<dbReference type="Pfam" id="PF04991">
    <property type="entry name" value="LicD"/>
    <property type="match status" value="1"/>
</dbReference>
<feature type="domain" description="LicD/FKTN/FKRP nucleotidyltransferase" evidence="1">
    <location>
        <begin position="31"/>
        <end position="251"/>
    </location>
</feature>
<accession>A0A1C3ZAX5</accession>
<keyword evidence="3" id="KW-1185">Reference proteome</keyword>
<protein>
    <submittedName>
        <fullName evidence="2">Lipopolysaccharide cholinephosphotransferase</fullName>
    </submittedName>
</protein>
<reference evidence="3" key="1">
    <citation type="submission" date="2016-08" db="EMBL/GenBank/DDBJ databases">
        <authorList>
            <person name="Varghese N."/>
            <person name="Submissions Spin"/>
        </authorList>
    </citation>
    <scope>NUCLEOTIDE SEQUENCE [LARGE SCALE GENOMIC DNA]</scope>
    <source>
        <strain evidence="3">R-53094</strain>
    </source>
</reference>
<dbReference type="PANTHER" id="PTHR43404:SF2">
    <property type="entry name" value="LIPOPOLYSACCHARIDE CHOLINEPHOSPHOTRANSFERASE LICD"/>
    <property type="match status" value="1"/>
</dbReference>
<name>A0A1C3ZAX5_9LACO</name>
<proteinExistence type="predicted"/>
<dbReference type="PANTHER" id="PTHR43404">
    <property type="entry name" value="LIPOPOLYSACCHARIDE CHOLINEPHOSPHOTRANSFERASE LICD"/>
    <property type="match status" value="1"/>
</dbReference>
<dbReference type="GO" id="GO:0016740">
    <property type="term" value="F:transferase activity"/>
    <property type="evidence" value="ECO:0007669"/>
    <property type="project" value="UniProtKB-KW"/>
</dbReference>
<dbReference type="GO" id="GO:0009100">
    <property type="term" value="P:glycoprotein metabolic process"/>
    <property type="evidence" value="ECO:0007669"/>
    <property type="project" value="UniProtKB-ARBA"/>
</dbReference>
<dbReference type="EMBL" id="FMAO01000001">
    <property type="protein sequence ID" value="SCB79412.1"/>
    <property type="molecule type" value="Genomic_DNA"/>
</dbReference>
<gene>
    <name evidence="2" type="ORF">GA0061074_101395</name>
</gene>
<sequence length="277" mass="32656">MAQQQNYLTVPDVQKIMLAILKDVITYFDTHDYHYVLTGGSALGAVRHQGFIPWDDDADVALPRHEYERFIREYEPNDTRYKILTPLNTENWLYGYARVSDTYTQADGKWATVNNGVYVDIFPIDAVPSSGIGQKIAYYHMKYLDVMRNSTRRLAISHKEPAWWLKPLLIKYAKRHTTAWWVNKMNRLAQKTNRRNENKSDIYSLYIVQGLNKTRENFPLSIYQQRQLVKFEDLNVYIPAASQHYLTQMYGDWQALPSKSKRKTHARFYYKGVEVHD</sequence>
<organism evidence="2 3">
    <name type="scientific">Weissella bombi</name>
    <dbReference type="NCBI Taxonomy" id="1505725"/>
    <lineage>
        <taxon>Bacteria</taxon>
        <taxon>Bacillati</taxon>
        <taxon>Bacillota</taxon>
        <taxon>Bacilli</taxon>
        <taxon>Lactobacillales</taxon>
        <taxon>Lactobacillaceae</taxon>
        <taxon>Weissella</taxon>
    </lineage>
</organism>
<keyword evidence="2" id="KW-0808">Transferase</keyword>
<evidence type="ECO:0000313" key="3">
    <source>
        <dbReference type="Proteomes" id="UP000199268"/>
    </source>
</evidence>
<dbReference type="InterPro" id="IPR007074">
    <property type="entry name" value="LicD/FKTN/FKRP_NTP_transf"/>
</dbReference>
<evidence type="ECO:0000313" key="2">
    <source>
        <dbReference type="EMBL" id="SCB79412.1"/>
    </source>
</evidence>
<dbReference type="STRING" id="1505725.GA0061074_101395"/>
<evidence type="ECO:0000259" key="1">
    <source>
        <dbReference type="Pfam" id="PF04991"/>
    </source>
</evidence>
<dbReference type="Proteomes" id="UP000199268">
    <property type="component" value="Unassembled WGS sequence"/>
</dbReference>